<feature type="transmembrane region" description="Helical" evidence="9">
    <location>
        <begin position="308"/>
        <end position="326"/>
    </location>
</feature>
<dbReference type="InterPro" id="IPR004485">
    <property type="entry name" value="Cobalamin_biosynth_CobD/CbiB"/>
</dbReference>
<comment type="pathway">
    <text evidence="2 9">Cofactor biosynthesis; adenosylcobalamin biosynthesis.</text>
</comment>
<evidence type="ECO:0000256" key="4">
    <source>
        <dbReference type="ARBA" id="ARBA00022475"/>
    </source>
</evidence>
<dbReference type="PANTHER" id="PTHR34308:SF1">
    <property type="entry name" value="COBALAMIN BIOSYNTHESIS PROTEIN CBIB"/>
    <property type="match status" value="1"/>
</dbReference>
<dbReference type="GO" id="GO:0048472">
    <property type="term" value="F:threonine-phosphate decarboxylase activity"/>
    <property type="evidence" value="ECO:0007669"/>
    <property type="project" value="InterPro"/>
</dbReference>
<sequence>MTFFAIHALLLAAALALDRVAGEPGWLWSRLPHPVVLMGRLIGWGDRSLNDPDRTFRQRKLRGTAMMGVLAIGFAVLGSGISLGLHHLPGGFVVEILIAAILLAQKSLVDHTSDVAEALENGGIEAGRETVARIVGRDVSVLDEDGVGRAAMESLAENFSDAVVAPAFWFLLAGLPGLLVFKLASTADSMIGHRSPRHEAFGWAGARLDDVLNFVPARLAALLIAGAAALLRAEPGKALRVAFSDAPKHRSPNAGWPEAALAGALRLAFGGPRRYGDEMVDGAWLNRGGRRLVEVADIRRAVHLIDTAWGLLMGLAILIGMAARFLH</sequence>
<evidence type="ECO:0000256" key="8">
    <source>
        <dbReference type="ARBA" id="ARBA00023136"/>
    </source>
</evidence>
<feature type="transmembrane region" description="Helical" evidence="9">
    <location>
        <begin position="162"/>
        <end position="181"/>
    </location>
</feature>
<evidence type="ECO:0000256" key="6">
    <source>
        <dbReference type="ARBA" id="ARBA00022692"/>
    </source>
</evidence>
<dbReference type="GO" id="GO:0015420">
    <property type="term" value="F:ABC-type vitamin B12 transporter activity"/>
    <property type="evidence" value="ECO:0007669"/>
    <property type="project" value="UniProtKB-UniRule"/>
</dbReference>
<comment type="function">
    <text evidence="9">Converts cobyric acid to cobinamide by the addition of aminopropanol on the F carboxylic group.</text>
</comment>
<dbReference type="RefSeq" id="WP_092495581.1">
    <property type="nucleotide sequence ID" value="NZ_FOFG01000002.1"/>
</dbReference>
<feature type="transmembrane region" description="Helical" evidence="9">
    <location>
        <begin position="64"/>
        <end position="81"/>
    </location>
</feature>
<dbReference type="GO" id="GO:0005886">
    <property type="term" value="C:plasma membrane"/>
    <property type="evidence" value="ECO:0007669"/>
    <property type="project" value="UniProtKB-SubCell"/>
</dbReference>
<gene>
    <name evidence="9" type="primary">cobD</name>
    <name evidence="10" type="ORF">SAMN05216548_102437</name>
</gene>
<keyword evidence="7 9" id="KW-1133">Transmembrane helix</keyword>
<keyword evidence="5 9" id="KW-0169">Cobalamin biosynthesis</keyword>
<evidence type="ECO:0000256" key="3">
    <source>
        <dbReference type="ARBA" id="ARBA00006263"/>
    </source>
</evidence>
<evidence type="ECO:0000313" key="10">
    <source>
        <dbReference type="EMBL" id="SEQ11831.1"/>
    </source>
</evidence>
<keyword evidence="11" id="KW-1185">Reference proteome</keyword>
<dbReference type="NCBIfam" id="TIGR00380">
    <property type="entry name" value="cobal_cbiB"/>
    <property type="match status" value="1"/>
</dbReference>
<comment type="similarity">
    <text evidence="3 9">Belongs to the CobD/CbiB family.</text>
</comment>
<dbReference type="AlphaFoldDB" id="A0A1H9DEL6"/>
<keyword evidence="8 9" id="KW-0472">Membrane</keyword>
<evidence type="ECO:0000256" key="9">
    <source>
        <dbReference type="HAMAP-Rule" id="MF_00024"/>
    </source>
</evidence>
<dbReference type="OrthoDB" id="9811967at2"/>
<dbReference type="PANTHER" id="PTHR34308">
    <property type="entry name" value="COBALAMIN BIOSYNTHESIS PROTEIN CBIB"/>
    <property type="match status" value="1"/>
</dbReference>
<dbReference type="GO" id="GO:0009236">
    <property type="term" value="P:cobalamin biosynthetic process"/>
    <property type="evidence" value="ECO:0007669"/>
    <property type="project" value="UniProtKB-UniRule"/>
</dbReference>
<evidence type="ECO:0000256" key="2">
    <source>
        <dbReference type="ARBA" id="ARBA00004953"/>
    </source>
</evidence>
<evidence type="ECO:0000313" key="11">
    <source>
        <dbReference type="Proteomes" id="UP000199647"/>
    </source>
</evidence>
<dbReference type="HAMAP" id="MF_00024">
    <property type="entry name" value="CobD_CbiB"/>
    <property type="match status" value="1"/>
</dbReference>
<dbReference type="EMBL" id="FOFG01000002">
    <property type="protein sequence ID" value="SEQ11831.1"/>
    <property type="molecule type" value="Genomic_DNA"/>
</dbReference>
<comment type="subcellular location">
    <subcellularLocation>
        <location evidence="1 9">Cell membrane</location>
        <topology evidence="1 9">Multi-pass membrane protein</topology>
    </subcellularLocation>
</comment>
<name>A0A1H9DEL6_9HYPH</name>
<evidence type="ECO:0000256" key="7">
    <source>
        <dbReference type="ARBA" id="ARBA00022989"/>
    </source>
</evidence>
<proteinExistence type="inferred from homology"/>
<keyword evidence="4 9" id="KW-1003">Cell membrane</keyword>
<comment type="caution">
    <text evidence="9">Lacks conserved residue(s) required for the propagation of feature annotation.</text>
</comment>
<evidence type="ECO:0000256" key="5">
    <source>
        <dbReference type="ARBA" id="ARBA00022573"/>
    </source>
</evidence>
<dbReference type="Pfam" id="PF03186">
    <property type="entry name" value="CobD_Cbib"/>
    <property type="match status" value="1"/>
</dbReference>
<keyword evidence="6 9" id="KW-0812">Transmembrane</keyword>
<dbReference type="STRING" id="1855383.SAMN05216548_102437"/>
<evidence type="ECO:0000256" key="1">
    <source>
        <dbReference type="ARBA" id="ARBA00004651"/>
    </source>
</evidence>
<dbReference type="UniPathway" id="UPA00148"/>
<dbReference type="Proteomes" id="UP000199647">
    <property type="component" value="Unassembled WGS sequence"/>
</dbReference>
<organism evidence="10 11">
    <name type="scientific">Faunimonas pinastri</name>
    <dbReference type="NCBI Taxonomy" id="1855383"/>
    <lineage>
        <taxon>Bacteria</taxon>
        <taxon>Pseudomonadati</taxon>
        <taxon>Pseudomonadota</taxon>
        <taxon>Alphaproteobacteria</taxon>
        <taxon>Hyphomicrobiales</taxon>
        <taxon>Afifellaceae</taxon>
        <taxon>Faunimonas</taxon>
    </lineage>
</organism>
<protein>
    <recommendedName>
        <fullName evidence="9">Cobalamin biosynthesis protein CobD</fullName>
    </recommendedName>
</protein>
<reference evidence="10 11" key="1">
    <citation type="submission" date="2016-10" db="EMBL/GenBank/DDBJ databases">
        <authorList>
            <person name="de Groot N.N."/>
        </authorList>
    </citation>
    <scope>NUCLEOTIDE SEQUENCE [LARGE SCALE GENOMIC DNA]</scope>
    <source>
        <strain evidence="10 11">A52C2</strain>
    </source>
</reference>
<accession>A0A1H9DEL6</accession>